<dbReference type="PROSITE" id="PS51483">
    <property type="entry name" value="B5"/>
    <property type="match status" value="1"/>
</dbReference>
<evidence type="ECO:0000256" key="16">
    <source>
        <dbReference type="PROSITE-ProRule" id="PRU00209"/>
    </source>
</evidence>
<evidence type="ECO:0000313" key="20">
    <source>
        <dbReference type="EMBL" id="QJR11416.1"/>
    </source>
</evidence>
<dbReference type="NCBIfam" id="NF045760">
    <property type="entry name" value="YtpR"/>
    <property type="match status" value="1"/>
</dbReference>
<dbReference type="Gene3D" id="3.30.930.10">
    <property type="entry name" value="Bira Bifunctional Protein, Domain 2"/>
    <property type="match status" value="1"/>
</dbReference>
<evidence type="ECO:0000256" key="3">
    <source>
        <dbReference type="ARBA" id="ARBA00011209"/>
    </source>
</evidence>
<dbReference type="InterPro" id="IPR036690">
    <property type="entry name" value="Fdx_antiC-bd_sf"/>
</dbReference>
<dbReference type="PROSITE" id="PS51447">
    <property type="entry name" value="FDX_ACB"/>
    <property type="match status" value="1"/>
</dbReference>
<dbReference type="GO" id="GO:0000049">
    <property type="term" value="F:tRNA binding"/>
    <property type="evidence" value="ECO:0007669"/>
    <property type="project" value="UniProtKB-UniRule"/>
</dbReference>
<keyword evidence="12 15" id="KW-0648">Protein biosynthesis</keyword>
<dbReference type="SMART" id="SM00896">
    <property type="entry name" value="FDX-ACB"/>
    <property type="match status" value="1"/>
</dbReference>
<dbReference type="InterPro" id="IPR005146">
    <property type="entry name" value="B3/B4_tRNA-bd"/>
</dbReference>
<dbReference type="PANTHER" id="PTHR10947:SF0">
    <property type="entry name" value="PHENYLALANINE--TRNA LIGASE BETA SUBUNIT"/>
    <property type="match status" value="1"/>
</dbReference>
<dbReference type="Gene3D" id="3.30.56.10">
    <property type="match status" value="2"/>
</dbReference>
<evidence type="ECO:0000256" key="5">
    <source>
        <dbReference type="ARBA" id="ARBA00022555"/>
    </source>
</evidence>
<dbReference type="KEGG" id="uru:DSM104443_02492"/>
<dbReference type="InterPro" id="IPR045060">
    <property type="entry name" value="Phe-tRNA-ligase_IIc_bsu"/>
</dbReference>
<organism evidence="20 21">
    <name type="scientific">Usitatibacter rugosus</name>
    <dbReference type="NCBI Taxonomy" id="2732067"/>
    <lineage>
        <taxon>Bacteria</taxon>
        <taxon>Pseudomonadati</taxon>
        <taxon>Pseudomonadota</taxon>
        <taxon>Betaproteobacteria</taxon>
        <taxon>Nitrosomonadales</taxon>
        <taxon>Usitatibacteraceae</taxon>
        <taxon>Usitatibacter</taxon>
    </lineage>
</organism>
<feature type="domain" description="B5" evidence="19">
    <location>
        <begin position="403"/>
        <end position="478"/>
    </location>
</feature>
<reference evidence="20 21" key="1">
    <citation type="submission" date="2020-04" db="EMBL/GenBank/DDBJ databases">
        <title>Usitatibacter rugosus gen. nov., sp. nov. and Usitatibacter palustris sp. nov., novel members of Usitatibacteraceae fam. nov. within the order Nitrosomonadales isolated from soil.</title>
        <authorList>
            <person name="Huber K.J."/>
            <person name="Neumann-Schaal M."/>
            <person name="Geppert A."/>
            <person name="Luckner M."/>
            <person name="Wanner G."/>
            <person name="Overmann J."/>
        </authorList>
    </citation>
    <scope>NUCLEOTIDE SEQUENCE [LARGE SCALE GENOMIC DNA]</scope>
    <source>
        <strain evidence="20 21">0125_3</strain>
    </source>
</reference>
<dbReference type="SUPFAM" id="SSF56037">
    <property type="entry name" value="PheT/TilS domain"/>
    <property type="match status" value="1"/>
</dbReference>
<evidence type="ECO:0000259" key="17">
    <source>
        <dbReference type="PROSITE" id="PS50886"/>
    </source>
</evidence>
<dbReference type="InterPro" id="IPR020825">
    <property type="entry name" value="Phe-tRNA_synthase-like_B3/B4"/>
</dbReference>
<evidence type="ECO:0000256" key="1">
    <source>
        <dbReference type="ARBA" id="ARBA00004496"/>
    </source>
</evidence>
<dbReference type="InterPro" id="IPR005121">
    <property type="entry name" value="Fdx_antiC-bd"/>
</dbReference>
<evidence type="ECO:0000256" key="15">
    <source>
        <dbReference type="HAMAP-Rule" id="MF_00283"/>
    </source>
</evidence>
<protein>
    <recommendedName>
        <fullName evidence="15">Phenylalanine--tRNA ligase beta subunit</fullName>
        <ecNumber evidence="15">6.1.1.20</ecNumber>
    </recommendedName>
    <alternativeName>
        <fullName evidence="15">Phenylalanyl-tRNA synthetase beta subunit</fullName>
        <shortName evidence="15">PheRS</shortName>
    </alternativeName>
</protein>
<dbReference type="AlphaFoldDB" id="A0A6M4GW34"/>
<dbReference type="InterPro" id="IPR012340">
    <property type="entry name" value="NA-bd_OB-fold"/>
</dbReference>
<dbReference type="RefSeq" id="WP_171092741.1">
    <property type="nucleotide sequence ID" value="NZ_CP053069.1"/>
</dbReference>
<dbReference type="InterPro" id="IPR009061">
    <property type="entry name" value="DNA-bd_dom_put_sf"/>
</dbReference>
<dbReference type="FunFam" id="3.30.56.10:FF:000002">
    <property type="entry name" value="Phenylalanine--tRNA ligase beta subunit"/>
    <property type="match status" value="1"/>
</dbReference>
<dbReference type="Pfam" id="PF03147">
    <property type="entry name" value="FDX-ACB"/>
    <property type="match status" value="1"/>
</dbReference>
<keyword evidence="11 16" id="KW-0694">RNA-binding</keyword>
<comment type="subcellular location">
    <subcellularLocation>
        <location evidence="1 15">Cytoplasm</location>
    </subcellularLocation>
</comment>
<dbReference type="EMBL" id="CP053069">
    <property type="protein sequence ID" value="QJR11416.1"/>
    <property type="molecule type" value="Genomic_DNA"/>
</dbReference>
<dbReference type="CDD" id="cd00769">
    <property type="entry name" value="PheRS_beta_core"/>
    <property type="match status" value="1"/>
</dbReference>
<dbReference type="PROSITE" id="PS50886">
    <property type="entry name" value="TRBD"/>
    <property type="match status" value="1"/>
</dbReference>
<dbReference type="InterPro" id="IPR033714">
    <property type="entry name" value="tRNA_bind_bactPheRS"/>
</dbReference>
<dbReference type="SMART" id="SM00874">
    <property type="entry name" value="B5"/>
    <property type="match status" value="1"/>
</dbReference>
<evidence type="ECO:0000256" key="12">
    <source>
        <dbReference type="ARBA" id="ARBA00022917"/>
    </source>
</evidence>
<dbReference type="GO" id="GO:0005524">
    <property type="term" value="F:ATP binding"/>
    <property type="evidence" value="ECO:0007669"/>
    <property type="project" value="UniProtKB-UniRule"/>
</dbReference>
<proteinExistence type="inferred from homology"/>
<comment type="similarity">
    <text evidence="2 15">Belongs to the phenylalanyl-tRNA synthetase beta subunit family. Type 1 subfamily.</text>
</comment>
<feature type="binding site" evidence="15">
    <location>
        <position position="462"/>
    </location>
    <ligand>
        <name>Mg(2+)</name>
        <dbReference type="ChEBI" id="CHEBI:18420"/>
        <note>shared with alpha subunit</note>
    </ligand>
</feature>
<dbReference type="GO" id="GO:0009328">
    <property type="term" value="C:phenylalanine-tRNA ligase complex"/>
    <property type="evidence" value="ECO:0007669"/>
    <property type="project" value="TreeGrafter"/>
</dbReference>
<evidence type="ECO:0000259" key="19">
    <source>
        <dbReference type="PROSITE" id="PS51483"/>
    </source>
</evidence>
<keyword evidence="9 15" id="KW-0067">ATP-binding</keyword>
<dbReference type="SUPFAM" id="SSF50249">
    <property type="entry name" value="Nucleic acid-binding proteins"/>
    <property type="match status" value="1"/>
</dbReference>
<gene>
    <name evidence="15 20" type="primary">pheT</name>
    <name evidence="20" type="ORF">DSM104443_02492</name>
</gene>
<accession>A0A6M4GW34</accession>
<feature type="binding site" evidence="15">
    <location>
        <position position="466"/>
    </location>
    <ligand>
        <name>Mg(2+)</name>
        <dbReference type="ChEBI" id="CHEBI:18420"/>
        <note>shared with alpha subunit</note>
    </ligand>
</feature>
<dbReference type="InterPro" id="IPR002547">
    <property type="entry name" value="tRNA-bd_dom"/>
</dbReference>
<dbReference type="InterPro" id="IPR041616">
    <property type="entry name" value="PheRS_beta_core"/>
</dbReference>
<dbReference type="HAMAP" id="MF_00283">
    <property type="entry name" value="Phe_tRNA_synth_beta1"/>
    <property type="match status" value="1"/>
</dbReference>
<dbReference type="SUPFAM" id="SSF46955">
    <property type="entry name" value="Putative DNA-binding domain"/>
    <property type="match status" value="1"/>
</dbReference>
<evidence type="ECO:0000256" key="13">
    <source>
        <dbReference type="ARBA" id="ARBA00023146"/>
    </source>
</evidence>
<dbReference type="FunFam" id="2.40.50.140:FF:000045">
    <property type="entry name" value="Phenylalanine--tRNA ligase beta subunit"/>
    <property type="match status" value="1"/>
</dbReference>
<evidence type="ECO:0000256" key="11">
    <source>
        <dbReference type="ARBA" id="ARBA00022884"/>
    </source>
</evidence>
<dbReference type="SMART" id="SM00873">
    <property type="entry name" value="B3_4"/>
    <property type="match status" value="1"/>
</dbReference>
<comment type="cofactor">
    <cofactor evidence="15">
        <name>Mg(2+)</name>
        <dbReference type="ChEBI" id="CHEBI:18420"/>
    </cofactor>
    <text evidence="15">Binds 2 magnesium ions per tetramer.</text>
</comment>
<dbReference type="EC" id="6.1.1.20" evidence="15"/>
<dbReference type="NCBIfam" id="TIGR00472">
    <property type="entry name" value="pheT_bact"/>
    <property type="match status" value="1"/>
</dbReference>
<dbReference type="Gene3D" id="3.30.70.380">
    <property type="entry name" value="Ferrodoxin-fold anticodon-binding domain"/>
    <property type="match status" value="1"/>
</dbReference>
<evidence type="ECO:0000256" key="8">
    <source>
        <dbReference type="ARBA" id="ARBA00022741"/>
    </source>
</evidence>
<keyword evidence="10 15" id="KW-0460">Magnesium</keyword>
<evidence type="ECO:0000313" key="21">
    <source>
        <dbReference type="Proteomes" id="UP000501534"/>
    </source>
</evidence>
<evidence type="ECO:0000256" key="14">
    <source>
        <dbReference type="ARBA" id="ARBA00049255"/>
    </source>
</evidence>
<dbReference type="InterPro" id="IPR005147">
    <property type="entry name" value="tRNA_synthase_B5-dom"/>
</dbReference>
<evidence type="ECO:0000256" key="6">
    <source>
        <dbReference type="ARBA" id="ARBA00022598"/>
    </source>
</evidence>
<keyword evidence="5 16" id="KW-0820">tRNA-binding</keyword>
<feature type="domain" description="FDX-ACB" evidence="18">
    <location>
        <begin position="699"/>
        <end position="792"/>
    </location>
</feature>
<dbReference type="SUPFAM" id="SSF55681">
    <property type="entry name" value="Class II aaRS and biotin synthetases"/>
    <property type="match status" value="1"/>
</dbReference>
<dbReference type="Pfam" id="PF17759">
    <property type="entry name" value="tRNA_synthFbeta"/>
    <property type="match status" value="1"/>
</dbReference>
<keyword evidence="8 15" id="KW-0547">Nucleotide-binding</keyword>
<dbReference type="SUPFAM" id="SSF54991">
    <property type="entry name" value="Anticodon-binding domain of PheRS"/>
    <property type="match status" value="1"/>
</dbReference>
<dbReference type="Gene3D" id="2.40.50.140">
    <property type="entry name" value="Nucleic acid-binding proteins"/>
    <property type="match status" value="1"/>
</dbReference>
<evidence type="ECO:0000256" key="2">
    <source>
        <dbReference type="ARBA" id="ARBA00008653"/>
    </source>
</evidence>
<evidence type="ECO:0000259" key="18">
    <source>
        <dbReference type="PROSITE" id="PS51447"/>
    </source>
</evidence>
<feature type="domain" description="TRNA-binding" evidence="17">
    <location>
        <begin position="39"/>
        <end position="152"/>
    </location>
</feature>
<feature type="binding site" evidence="15">
    <location>
        <position position="456"/>
    </location>
    <ligand>
        <name>Mg(2+)</name>
        <dbReference type="ChEBI" id="CHEBI:18420"/>
        <note>shared with alpha subunit</note>
    </ligand>
</feature>
<keyword evidence="13 15" id="KW-0030">Aminoacyl-tRNA synthetase</keyword>
<keyword evidence="7 15" id="KW-0479">Metal-binding</keyword>
<dbReference type="InterPro" id="IPR004532">
    <property type="entry name" value="Phe-tRNA-ligase_IIc_bsu_bact"/>
</dbReference>
<dbReference type="Proteomes" id="UP000501534">
    <property type="component" value="Chromosome"/>
</dbReference>
<dbReference type="Pfam" id="PF03484">
    <property type="entry name" value="B5"/>
    <property type="match status" value="1"/>
</dbReference>
<dbReference type="GO" id="GO:0000287">
    <property type="term" value="F:magnesium ion binding"/>
    <property type="evidence" value="ECO:0007669"/>
    <property type="project" value="UniProtKB-UniRule"/>
</dbReference>
<evidence type="ECO:0000256" key="7">
    <source>
        <dbReference type="ARBA" id="ARBA00022723"/>
    </source>
</evidence>
<dbReference type="GO" id="GO:0004826">
    <property type="term" value="F:phenylalanine-tRNA ligase activity"/>
    <property type="evidence" value="ECO:0007669"/>
    <property type="project" value="UniProtKB-UniRule"/>
</dbReference>
<dbReference type="CDD" id="cd02796">
    <property type="entry name" value="tRNA_bind_bactPheRS"/>
    <property type="match status" value="1"/>
</dbReference>
<dbReference type="PANTHER" id="PTHR10947">
    <property type="entry name" value="PHENYLALANYL-TRNA SYNTHETASE BETA CHAIN AND LEUCINE-RICH REPEAT-CONTAINING PROTEIN 47"/>
    <property type="match status" value="1"/>
</dbReference>
<keyword evidence="21" id="KW-1185">Reference proteome</keyword>
<evidence type="ECO:0000256" key="9">
    <source>
        <dbReference type="ARBA" id="ARBA00022840"/>
    </source>
</evidence>
<dbReference type="GO" id="GO:0006432">
    <property type="term" value="P:phenylalanyl-tRNA aminoacylation"/>
    <property type="evidence" value="ECO:0007669"/>
    <property type="project" value="UniProtKB-UniRule"/>
</dbReference>
<comment type="catalytic activity">
    <reaction evidence="14 15">
        <text>tRNA(Phe) + L-phenylalanine + ATP = L-phenylalanyl-tRNA(Phe) + AMP + diphosphate + H(+)</text>
        <dbReference type="Rhea" id="RHEA:19413"/>
        <dbReference type="Rhea" id="RHEA-COMP:9668"/>
        <dbReference type="Rhea" id="RHEA-COMP:9699"/>
        <dbReference type="ChEBI" id="CHEBI:15378"/>
        <dbReference type="ChEBI" id="CHEBI:30616"/>
        <dbReference type="ChEBI" id="CHEBI:33019"/>
        <dbReference type="ChEBI" id="CHEBI:58095"/>
        <dbReference type="ChEBI" id="CHEBI:78442"/>
        <dbReference type="ChEBI" id="CHEBI:78531"/>
        <dbReference type="ChEBI" id="CHEBI:456215"/>
        <dbReference type="EC" id="6.1.1.20"/>
    </reaction>
</comment>
<keyword evidence="4 15" id="KW-0963">Cytoplasm</keyword>
<dbReference type="Pfam" id="PF03483">
    <property type="entry name" value="B3_4"/>
    <property type="match status" value="1"/>
</dbReference>
<comment type="subunit">
    <text evidence="3 15">Tetramer of two alpha and two beta subunits.</text>
</comment>
<sequence length="793" mass="85659">MKVSVNWLRELVDVKLSVDELSRVLTMGGLEVEEVTPVAASFDKIVVAHVKSVAPHPNADKLRVTEVDAGTGTTLQIVCGAPNVAAGQKVPCALIGAKLPLEDGKVLEIKAAKLRGTESNGMLCSARELGLSQDHAGLLVLPDDAPVGQDIRTYLDLDDVYLTLKLTPNRGDALSMLGIARDVAALTGSALRPPKAEPAPVAIDAKRSIRITDGKACGAYNGRVIKGIDAKAATPGWMVRRLERAGLRSISPLVDITNYVMLERGQPMHAFDDAKLKGGIDVRFMRAGERVKLLNDQEVDYRPSLLAITDDSGPVALGGVMGGHATMVGDATTDVFFESAFFDPEAVQGKAKALQLTSDAAYRYERGVDFAGSRSALERATALTLEICGGKAGPVTEALGELPKRSAVRVRPDRVRLLLGYAVADDEMVRILERLSCKVQKEGAAMQVTPPSWRFDLAIEEDFVEEIARVRGYDHVPATPPRASVPMLRTREGARDRFALRHIAADLGYQEVINYSFVPAEWEREFAGNEKPVRLANPIASTMDVMRTSLVGGLVASLAANLNRGEERARLFEIGRCFDRDEASVEAQPERLAALAYGLREPEQWGWGANAGRVDFFDAKGDLEALAGSVALEFEPGTHPACHPGRCAVVKAGGRVIGFVGELHPRLQQKHDLPFAPVLFEVLAGALLEAPATRFGGVSRMPVVRRDLAVTVPENVAVGTLLGAVRGSLPAFVTEVEVFDQYRGKGVEPGRKSLAFRILMQDTDRTLTDTEVEVVVASIRDQLVQQFKAQPRT</sequence>
<dbReference type="Pfam" id="PF01588">
    <property type="entry name" value="tRNA_bind"/>
    <property type="match status" value="1"/>
</dbReference>
<feature type="binding site" evidence="15">
    <location>
        <position position="465"/>
    </location>
    <ligand>
        <name>Mg(2+)</name>
        <dbReference type="ChEBI" id="CHEBI:18420"/>
        <note>shared with alpha subunit</note>
    </ligand>
</feature>
<evidence type="ECO:0000256" key="4">
    <source>
        <dbReference type="ARBA" id="ARBA00022490"/>
    </source>
</evidence>
<keyword evidence="6 15" id="KW-0436">Ligase</keyword>
<dbReference type="InterPro" id="IPR045864">
    <property type="entry name" value="aa-tRNA-synth_II/BPL/LPL"/>
</dbReference>
<dbReference type="Gene3D" id="3.50.40.10">
    <property type="entry name" value="Phenylalanyl-trna Synthetase, Chain B, domain 3"/>
    <property type="match status" value="1"/>
</dbReference>
<evidence type="ECO:0000256" key="10">
    <source>
        <dbReference type="ARBA" id="ARBA00022842"/>
    </source>
</evidence>
<name>A0A6M4GW34_9PROT</name>